<dbReference type="EMBL" id="LAZR01020944">
    <property type="protein sequence ID" value="KKL87037.1"/>
    <property type="molecule type" value="Genomic_DNA"/>
</dbReference>
<dbReference type="Pfam" id="PF00685">
    <property type="entry name" value="Sulfotransfer_1"/>
    <property type="match status" value="1"/>
</dbReference>
<dbReference type="InterPro" id="IPR000863">
    <property type="entry name" value="Sulfotransferase_dom"/>
</dbReference>
<evidence type="ECO:0000313" key="2">
    <source>
        <dbReference type="EMBL" id="KKL87037.1"/>
    </source>
</evidence>
<dbReference type="GO" id="GO:0008146">
    <property type="term" value="F:sulfotransferase activity"/>
    <property type="evidence" value="ECO:0007669"/>
    <property type="project" value="InterPro"/>
</dbReference>
<dbReference type="AlphaFoldDB" id="A0A0F9IIB1"/>
<organism evidence="2">
    <name type="scientific">marine sediment metagenome</name>
    <dbReference type="NCBI Taxonomy" id="412755"/>
    <lineage>
        <taxon>unclassified sequences</taxon>
        <taxon>metagenomes</taxon>
        <taxon>ecological metagenomes</taxon>
    </lineage>
</organism>
<reference evidence="2" key="1">
    <citation type="journal article" date="2015" name="Nature">
        <title>Complex archaea that bridge the gap between prokaryotes and eukaryotes.</title>
        <authorList>
            <person name="Spang A."/>
            <person name="Saw J.H."/>
            <person name="Jorgensen S.L."/>
            <person name="Zaremba-Niedzwiedzka K."/>
            <person name="Martijn J."/>
            <person name="Lind A.E."/>
            <person name="van Eijk R."/>
            <person name="Schleper C."/>
            <person name="Guy L."/>
            <person name="Ettema T.J."/>
        </authorList>
    </citation>
    <scope>NUCLEOTIDE SEQUENCE</scope>
</reference>
<accession>A0A0F9IIB1</accession>
<gene>
    <name evidence="2" type="ORF">LCGC14_1938720</name>
</gene>
<protein>
    <recommendedName>
        <fullName evidence="1">Sulfotransferase domain-containing protein</fullName>
    </recommendedName>
</protein>
<evidence type="ECO:0000259" key="1">
    <source>
        <dbReference type="Pfam" id="PF00685"/>
    </source>
</evidence>
<dbReference type="Gene3D" id="3.40.50.300">
    <property type="entry name" value="P-loop containing nucleotide triphosphate hydrolases"/>
    <property type="match status" value="1"/>
</dbReference>
<sequence>MSRPTWAFVVGTYRTGSTTQHRIAAAIVESTNRGKDIGYHKESRLVENDESPNQINVCKVFRYLPAESATARRFLAEGRIRVIGTVRDPRDIFVSMQERERRGGRIAKFDARERIETLLPLWFGWFDTWTSLPKETVYVSKFETMIVDLVAEALRIAAFLGVCLSRKDAMRITNPFKVPAQKATKEAYWKNRRKIEKKGEVAPREHPVLPSIPSVEFGTSGHWPIWLHPSQVKSIEKHCKDYMTRWGYA</sequence>
<dbReference type="InterPro" id="IPR027417">
    <property type="entry name" value="P-loop_NTPase"/>
</dbReference>
<proteinExistence type="predicted"/>
<feature type="domain" description="Sulfotransferase" evidence="1">
    <location>
        <begin position="7"/>
        <end position="247"/>
    </location>
</feature>
<name>A0A0F9IIB1_9ZZZZ</name>
<dbReference type="SUPFAM" id="SSF52540">
    <property type="entry name" value="P-loop containing nucleoside triphosphate hydrolases"/>
    <property type="match status" value="1"/>
</dbReference>
<comment type="caution">
    <text evidence="2">The sequence shown here is derived from an EMBL/GenBank/DDBJ whole genome shotgun (WGS) entry which is preliminary data.</text>
</comment>